<dbReference type="GO" id="GO:0006835">
    <property type="term" value="P:dicarboxylic acid transport"/>
    <property type="evidence" value="ECO:0007669"/>
    <property type="project" value="TreeGrafter"/>
</dbReference>
<evidence type="ECO:0000256" key="8">
    <source>
        <dbReference type="SAM" id="MobiDB-lite"/>
    </source>
</evidence>
<feature type="transmembrane region" description="Helical" evidence="7">
    <location>
        <begin position="242"/>
        <end position="272"/>
    </location>
</feature>
<evidence type="ECO:0000256" key="4">
    <source>
        <dbReference type="ARBA" id="ARBA00022692"/>
    </source>
</evidence>
<feature type="region of interest" description="Disordered" evidence="8">
    <location>
        <begin position="434"/>
        <end position="463"/>
    </location>
</feature>
<feature type="transmembrane region" description="Helical" evidence="7">
    <location>
        <begin position="100"/>
        <end position="126"/>
    </location>
</feature>
<dbReference type="OMA" id="GIMFVVH"/>
<dbReference type="OrthoDB" id="5877963at2759"/>
<dbReference type="Gene3D" id="1.10.3860.10">
    <property type="entry name" value="Sodium:dicarboxylate symporter"/>
    <property type="match status" value="1"/>
</dbReference>
<reference evidence="9 10" key="1">
    <citation type="submission" date="2009-11" db="EMBL/GenBank/DDBJ databases">
        <title>Annotation of Allomyces macrogynus ATCC 38327.</title>
        <authorList>
            <consortium name="The Broad Institute Genome Sequencing Platform"/>
            <person name="Russ C."/>
            <person name="Cuomo C."/>
            <person name="Burger G."/>
            <person name="Gray M.W."/>
            <person name="Holland P.W.H."/>
            <person name="King N."/>
            <person name="Lang F.B.F."/>
            <person name="Roger A.J."/>
            <person name="Ruiz-Trillo I."/>
            <person name="Young S.K."/>
            <person name="Zeng Q."/>
            <person name="Gargeya S."/>
            <person name="Fitzgerald M."/>
            <person name="Haas B."/>
            <person name="Abouelleil A."/>
            <person name="Alvarado L."/>
            <person name="Arachchi H.M."/>
            <person name="Berlin A."/>
            <person name="Chapman S.B."/>
            <person name="Gearin G."/>
            <person name="Goldberg J."/>
            <person name="Griggs A."/>
            <person name="Gujja S."/>
            <person name="Hansen M."/>
            <person name="Heiman D."/>
            <person name="Howarth C."/>
            <person name="Larimer J."/>
            <person name="Lui A."/>
            <person name="MacDonald P.J.P."/>
            <person name="McCowen C."/>
            <person name="Montmayeur A."/>
            <person name="Murphy C."/>
            <person name="Neiman D."/>
            <person name="Pearson M."/>
            <person name="Priest M."/>
            <person name="Roberts A."/>
            <person name="Saif S."/>
            <person name="Shea T."/>
            <person name="Sisk P."/>
            <person name="Stolte C."/>
            <person name="Sykes S."/>
            <person name="Wortman J."/>
            <person name="Nusbaum C."/>
            <person name="Birren B."/>
        </authorList>
    </citation>
    <scope>NUCLEOTIDE SEQUENCE [LARGE SCALE GENOMIC DNA]</scope>
    <source>
        <strain evidence="9 10">ATCC 38327</strain>
    </source>
</reference>
<accession>A0A0L0TBZ3</accession>
<name>A0A0L0TBZ3_ALLM3</name>
<feature type="transmembrane region" description="Helical" evidence="7">
    <location>
        <begin position="215"/>
        <end position="236"/>
    </location>
</feature>
<evidence type="ECO:0000256" key="5">
    <source>
        <dbReference type="ARBA" id="ARBA00022989"/>
    </source>
</evidence>
<keyword evidence="3" id="KW-1003">Cell membrane</keyword>
<proteinExistence type="inferred from homology"/>
<comment type="similarity">
    <text evidence="7">Belongs to the dicarboxylate/amino acid:cation symporter (DAACS) (TC 2.A.23) family.</text>
</comment>
<evidence type="ECO:0000256" key="7">
    <source>
        <dbReference type="RuleBase" id="RU361216"/>
    </source>
</evidence>
<protein>
    <recommendedName>
        <fullName evidence="7">Amino acid transporter</fullName>
    </recommendedName>
</protein>
<evidence type="ECO:0000313" key="10">
    <source>
        <dbReference type="Proteomes" id="UP000054350"/>
    </source>
</evidence>
<dbReference type="eggNOG" id="KOG3787">
    <property type="taxonomic scope" value="Eukaryota"/>
</dbReference>
<keyword evidence="2 7" id="KW-0813">Transport</keyword>
<dbReference type="PRINTS" id="PR00173">
    <property type="entry name" value="EDTRNSPORT"/>
</dbReference>
<dbReference type="GO" id="GO:0015293">
    <property type="term" value="F:symporter activity"/>
    <property type="evidence" value="ECO:0007669"/>
    <property type="project" value="UniProtKB-UniRule"/>
</dbReference>
<dbReference type="EMBL" id="GG745379">
    <property type="protein sequence ID" value="KNE72333.1"/>
    <property type="molecule type" value="Genomic_DNA"/>
</dbReference>
<evidence type="ECO:0000256" key="3">
    <source>
        <dbReference type="ARBA" id="ARBA00022475"/>
    </source>
</evidence>
<feature type="transmembrane region" description="Helical" evidence="7">
    <location>
        <begin position="66"/>
        <end position="88"/>
    </location>
</feature>
<dbReference type="Pfam" id="PF00375">
    <property type="entry name" value="SDF"/>
    <property type="match status" value="1"/>
</dbReference>
<dbReference type="AlphaFoldDB" id="A0A0L0TBZ3"/>
<feature type="compositionally biased region" description="Basic and acidic residues" evidence="8">
    <location>
        <begin position="444"/>
        <end position="453"/>
    </location>
</feature>
<dbReference type="PANTHER" id="PTHR42865:SF7">
    <property type="entry name" value="PROTON_GLUTAMATE-ASPARTATE SYMPORTER"/>
    <property type="match status" value="1"/>
</dbReference>
<keyword evidence="10" id="KW-1185">Reference proteome</keyword>
<feature type="transmembrane region" description="Helical" evidence="7">
    <location>
        <begin position="34"/>
        <end position="54"/>
    </location>
</feature>
<dbReference type="InterPro" id="IPR001991">
    <property type="entry name" value="Na-dicarboxylate_symporter"/>
</dbReference>
<dbReference type="Proteomes" id="UP000054350">
    <property type="component" value="Unassembled WGS sequence"/>
</dbReference>
<sequence>MTKDLDTGSVEAAGAAKASPPTTMWQKIKQKATLTHCIFLGMALGLLIGGLAGPSGVHAGKLMSTMFLRGVKALITPLIFSTLVVGIAGHGDDLARVGRLFVKSIIYFEVVTTIALFLGLGAANLVQPGSGVDLSSAKGKSLDASVTKSAGDLTIDKEIEKIIPQSFFEAAANNETLGIVVSAIVFSIGILWVKRHHRQVMVKWCAALSEIMFQVTWIVMLLAPIGIMGALMSVIGTNGFGVIARLGVLVGTLYGTLVVFVLIVLVPVLLIIRVNPLEFARAIYEPVLLAFSTASSESALPMAMEHMHAFGVPMGIVAFVMPTGYSFNLDGTTLHLALASRFVAQAAGVEQSFGTQLLMMVTLMLVSKGVAAVPRASLVILASTCSAFGLPQEGILVILAVDAFMDMARTAINLTGNCIATVVVAKWEGQFRTGDDESSIGADDDNKLLEEKPVLPTHAGDLE</sequence>
<keyword evidence="5 7" id="KW-1133">Transmembrane helix</keyword>
<evidence type="ECO:0000313" key="9">
    <source>
        <dbReference type="EMBL" id="KNE72333.1"/>
    </source>
</evidence>
<feature type="transmembrane region" description="Helical" evidence="7">
    <location>
        <begin position="176"/>
        <end position="194"/>
    </location>
</feature>
<dbReference type="PANTHER" id="PTHR42865">
    <property type="entry name" value="PROTON/GLUTAMATE-ASPARTATE SYMPORTER"/>
    <property type="match status" value="1"/>
</dbReference>
<dbReference type="InterPro" id="IPR036458">
    <property type="entry name" value="Na:dicarbo_symporter_sf"/>
</dbReference>
<gene>
    <name evidence="9" type="ORF">AMAG_16818</name>
</gene>
<evidence type="ECO:0000256" key="2">
    <source>
        <dbReference type="ARBA" id="ARBA00022448"/>
    </source>
</evidence>
<dbReference type="SUPFAM" id="SSF118215">
    <property type="entry name" value="Proton glutamate symport protein"/>
    <property type="match status" value="1"/>
</dbReference>
<dbReference type="STRING" id="578462.A0A0L0TBZ3"/>
<evidence type="ECO:0000256" key="1">
    <source>
        <dbReference type="ARBA" id="ARBA00004651"/>
    </source>
</evidence>
<evidence type="ECO:0000256" key="6">
    <source>
        <dbReference type="ARBA" id="ARBA00023136"/>
    </source>
</evidence>
<keyword evidence="7" id="KW-0769">Symport</keyword>
<keyword evidence="6 7" id="KW-0472">Membrane</keyword>
<keyword evidence="4 7" id="KW-0812">Transmembrane</keyword>
<dbReference type="GO" id="GO:0005886">
    <property type="term" value="C:plasma membrane"/>
    <property type="evidence" value="ECO:0007669"/>
    <property type="project" value="UniProtKB-SubCell"/>
</dbReference>
<dbReference type="VEuPathDB" id="FungiDB:AMAG_16818"/>
<comment type="subcellular location">
    <subcellularLocation>
        <location evidence="1">Cell membrane</location>
        <topology evidence="1">Multi-pass membrane protein</topology>
    </subcellularLocation>
    <subcellularLocation>
        <location evidence="7">Membrane</location>
        <topology evidence="7">Multi-pass membrane protein</topology>
    </subcellularLocation>
</comment>
<organism evidence="9 10">
    <name type="scientific">Allomyces macrogynus (strain ATCC 38327)</name>
    <name type="common">Allomyces javanicus var. macrogynus</name>
    <dbReference type="NCBI Taxonomy" id="578462"/>
    <lineage>
        <taxon>Eukaryota</taxon>
        <taxon>Fungi</taxon>
        <taxon>Fungi incertae sedis</taxon>
        <taxon>Blastocladiomycota</taxon>
        <taxon>Blastocladiomycetes</taxon>
        <taxon>Blastocladiales</taxon>
        <taxon>Blastocladiaceae</taxon>
        <taxon>Allomyces</taxon>
    </lineage>
</organism>
<reference evidence="10" key="2">
    <citation type="submission" date="2009-11" db="EMBL/GenBank/DDBJ databases">
        <title>The Genome Sequence of Allomyces macrogynus strain ATCC 38327.</title>
        <authorList>
            <consortium name="The Broad Institute Genome Sequencing Platform"/>
            <person name="Russ C."/>
            <person name="Cuomo C."/>
            <person name="Shea T."/>
            <person name="Young S.K."/>
            <person name="Zeng Q."/>
            <person name="Koehrsen M."/>
            <person name="Haas B."/>
            <person name="Borodovsky M."/>
            <person name="Guigo R."/>
            <person name="Alvarado L."/>
            <person name="Berlin A."/>
            <person name="Borenstein D."/>
            <person name="Chen Z."/>
            <person name="Engels R."/>
            <person name="Freedman E."/>
            <person name="Gellesch M."/>
            <person name="Goldberg J."/>
            <person name="Griggs A."/>
            <person name="Gujja S."/>
            <person name="Heiman D."/>
            <person name="Hepburn T."/>
            <person name="Howarth C."/>
            <person name="Jen D."/>
            <person name="Larson L."/>
            <person name="Lewis B."/>
            <person name="Mehta T."/>
            <person name="Park D."/>
            <person name="Pearson M."/>
            <person name="Roberts A."/>
            <person name="Saif S."/>
            <person name="Shenoy N."/>
            <person name="Sisk P."/>
            <person name="Stolte C."/>
            <person name="Sykes S."/>
            <person name="Walk T."/>
            <person name="White J."/>
            <person name="Yandava C."/>
            <person name="Burger G."/>
            <person name="Gray M.W."/>
            <person name="Holland P.W.H."/>
            <person name="King N."/>
            <person name="Lang F.B.F."/>
            <person name="Roger A.J."/>
            <person name="Ruiz-Trillo I."/>
            <person name="Lander E."/>
            <person name="Nusbaum C."/>
        </authorList>
    </citation>
    <scope>NUCLEOTIDE SEQUENCE [LARGE SCALE GENOMIC DNA]</scope>
    <source>
        <strain evidence="10">ATCC 38327</strain>
    </source>
</reference>